<dbReference type="Gene3D" id="3.30.210.10">
    <property type="entry name" value="DNA polymerase, thumb domain"/>
    <property type="match status" value="1"/>
</dbReference>
<comment type="subcellular location">
    <subcellularLocation>
        <location evidence="8">Nucleus</location>
    </subcellularLocation>
</comment>
<evidence type="ECO:0000256" key="2">
    <source>
        <dbReference type="ARBA" id="ARBA00022695"/>
    </source>
</evidence>
<evidence type="ECO:0000256" key="9">
    <source>
        <dbReference type="SAM" id="MobiDB-lite"/>
    </source>
</evidence>
<keyword evidence="5 8" id="KW-0234">DNA repair</keyword>
<name>A0A0H5R9M3_9EUKA</name>
<reference evidence="11" key="1">
    <citation type="submission" date="2015-04" db="EMBL/GenBank/DDBJ databases">
        <title>The genome sequence of the plant pathogenic Rhizarian Plasmodiophora brassicae reveals insights in its biotrophic life cycle and the origin of chitin synthesis.</title>
        <authorList>
            <person name="Schwelm A."/>
            <person name="Fogelqvist J."/>
            <person name="Knaust A."/>
            <person name="Julke S."/>
            <person name="Lilja T."/>
            <person name="Dhandapani V."/>
            <person name="Bonilla-Rosso G."/>
            <person name="Karlsson M."/>
            <person name="Shevchenko A."/>
            <person name="Choi S.R."/>
            <person name="Kim H.G."/>
            <person name="Park J.Y."/>
            <person name="Lim Y.P."/>
            <person name="Ludwig-Muller J."/>
            <person name="Dixelius C."/>
        </authorList>
    </citation>
    <scope>NUCLEOTIDE SEQUENCE</scope>
    <source>
        <tissue evidence="11">Potato root galls</tissue>
    </source>
</reference>
<dbReference type="SMART" id="SM00483">
    <property type="entry name" value="POLXc"/>
    <property type="match status" value="1"/>
</dbReference>
<evidence type="ECO:0000259" key="10">
    <source>
        <dbReference type="SMART" id="SM00483"/>
    </source>
</evidence>
<dbReference type="SUPFAM" id="SSF47802">
    <property type="entry name" value="DNA polymerase beta, N-terminal domain-like"/>
    <property type="match status" value="1"/>
</dbReference>
<dbReference type="AlphaFoldDB" id="A0A0H5R9M3"/>
<dbReference type="PANTHER" id="PTHR11276">
    <property type="entry name" value="DNA POLYMERASE TYPE-X FAMILY MEMBER"/>
    <property type="match status" value="1"/>
</dbReference>
<dbReference type="InterPro" id="IPR037160">
    <property type="entry name" value="DNA_Pol_thumb_sf"/>
</dbReference>
<feature type="active site" description="Nucleophile; Schiff-base intermediate with DNA; for 5'-dRP lyase activity" evidence="7">
    <location>
        <position position="137"/>
    </location>
</feature>
<sequence>IFDRGEFSTFEAFFPQAMAQKLASAKRVSDNDDDRPIKKTKVSKPKAPTEKVKKTPKKSAAGKITAEDFEPSPINLNEKLTVPLLAIAKEELEMGGNKFKGISIKNAALMLQKYPKVITSGSEAMKFKGIGESIAKKIDDILSTGSIQKTSEDAQPDEEAQASVDELSAVHGISRTKAWTLVREHNIKHVSDLFGNQDLLDKETCLGLKYHKDLQQKIPVDEVKAIIQFVQDRATKVNSLLVIRECGQYAREADAITEVHVLVGYSAKPDFASLLAELRSAGFVVDDLSSTVAANRVICRLPPLVESKPVVELSRKVFAIPKFSQVSSNNVRTPDLFSHRLDTTTTIVKTVKTDGQHDAVPSTQSKHRFVEFRSCPVASFPIQCVHWLGPPSFFRNLQESASAKGLVLSEHCLRPVAEGGSQTAGKPVQIESEEELFRLLGVEFVPANRRK</sequence>
<comment type="similarity">
    <text evidence="8">Belongs to the DNA polymerase type-X family.</text>
</comment>
<proteinExistence type="inferred from homology"/>
<protein>
    <recommendedName>
        <fullName evidence="8">DNA polymerase</fullName>
        <ecNumber evidence="8">2.7.7.7</ecNumber>
    </recommendedName>
</protein>
<dbReference type="InterPro" id="IPR022312">
    <property type="entry name" value="DNA_pol_X"/>
</dbReference>
<dbReference type="PANTHER" id="PTHR11276:SF28">
    <property type="entry name" value="DNA POLYMERASE LAMBDA"/>
    <property type="match status" value="1"/>
</dbReference>
<dbReference type="GO" id="GO:0003677">
    <property type="term" value="F:DNA binding"/>
    <property type="evidence" value="ECO:0007669"/>
    <property type="project" value="UniProtKB-UniRule"/>
</dbReference>
<evidence type="ECO:0000256" key="5">
    <source>
        <dbReference type="ARBA" id="ARBA00023204"/>
    </source>
</evidence>
<dbReference type="GO" id="GO:0003887">
    <property type="term" value="F:DNA-directed DNA polymerase activity"/>
    <property type="evidence" value="ECO:0007669"/>
    <property type="project" value="UniProtKB-UniRule"/>
</dbReference>
<dbReference type="PRINTS" id="PR00870">
    <property type="entry name" value="DNAPOLXBETA"/>
</dbReference>
<comment type="catalytic activity">
    <reaction evidence="6 8">
        <text>DNA(n) + a 2'-deoxyribonucleoside 5'-triphosphate = DNA(n+1) + diphosphate</text>
        <dbReference type="Rhea" id="RHEA:22508"/>
        <dbReference type="Rhea" id="RHEA-COMP:17339"/>
        <dbReference type="Rhea" id="RHEA-COMP:17340"/>
        <dbReference type="ChEBI" id="CHEBI:33019"/>
        <dbReference type="ChEBI" id="CHEBI:61560"/>
        <dbReference type="ChEBI" id="CHEBI:173112"/>
        <dbReference type="EC" id="2.7.7.7"/>
    </reaction>
</comment>
<evidence type="ECO:0000256" key="1">
    <source>
        <dbReference type="ARBA" id="ARBA00022679"/>
    </source>
</evidence>
<feature type="region of interest" description="Disordered" evidence="9">
    <location>
        <begin position="24"/>
        <end position="63"/>
    </location>
</feature>
<feature type="domain" description="DNA-directed DNA polymerase X" evidence="10">
    <location>
        <begin position="75"/>
        <end position="451"/>
    </location>
</feature>
<dbReference type="InterPro" id="IPR010996">
    <property type="entry name" value="HHH_MUS81"/>
</dbReference>
<evidence type="ECO:0000256" key="4">
    <source>
        <dbReference type="ARBA" id="ARBA00022932"/>
    </source>
</evidence>
<evidence type="ECO:0000313" key="11">
    <source>
        <dbReference type="EMBL" id="CRZ10825.1"/>
    </source>
</evidence>
<dbReference type="InterPro" id="IPR027421">
    <property type="entry name" value="DNA_pol_lamdba_lyase_dom_sf"/>
</dbReference>
<dbReference type="GO" id="GO:0006303">
    <property type="term" value="P:double-strand break repair via nonhomologous end joining"/>
    <property type="evidence" value="ECO:0007669"/>
    <property type="project" value="TreeGrafter"/>
</dbReference>
<keyword evidence="2 8" id="KW-0548">Nucleotidyltransferase</keyword>
<dbReference type="SUPFAM" id="SSF81301">
    <property type="entry name" value="Nucleotidyltransferase"/>
    <property type="match status" value="1"/>
</dbReference>
<dbReference type="Pfam" id="PF14716">
    <property type="entry name" value="HHH_8"/>
    <property type="match status" value="1"/>
</dbReference>
<keyword evidence="3 8" id="KW-0227">DNA damage</keyword>
<dbReference type="Gene3D" id="1.10.150.110">
    <property type="entry name" value="DNA polymerase beta, N-terminal domain-like"/>
    <property type="match status" value="1"/>
</dbReference>
<dbReference type="EMBL" id="HACM01010383">
    <property type="protein sequence ID" value="CRZ10825.1"/>
    <property type="molecule type" value="Transcribed_RNA"/>
</dbReference>
<evidence type="ECO:0000256" key="3">
    <source>
        <dbReference type="ARBA" id="ARBA00022763"/>
    </source>
</evidence>
<dbReference type="EC" id="2.7.7.7" evidence="8"/>
<dbReference type="InterPro" id="IPR029398">
    <property type="entry name" value="PolB_thumb"/>
</dbReference>
<dbReference type="InterPro" id="IPR043519">
    <property type="entry name" value="NT_sf"/>
</dbReference>
<feature type="non-terminal residue" evidence="11">
    <location>
        <position position="1"/>
    </location>
</feature>
<evidence type="ECO:0000256" key="8">
    <source>
        <dbReference type="RuleBase" id="RU366014"/>
    </source>
</evidence>
<dbReference type="InterPro" id="IPR002008">
    <property type="entry name" value="DNA_pol_X_beta-like"/>
</dbReference>
<dbReference type="Pfam" id="PF14791">
    <property type="entry name" value="DNA_pol_B_thumb"/>
    <property type="match status" value="1"/>
</dbReference>
<feature type="compositionally biased region" description="Basic and acidic residues" evidence="9">
    <location>
        <begin position="27"/>
        <end position="37"/>
    </location>
</feature>
<dbReference type="SUPFAM" id="SSF81585">
    <property type="entry name" value="PsbU/PolX domain-like"/>
    <property type="match status" value="1"/>
</dbReference>
<evidence type="ECO:0000256" key="6">
    <source>
        <dbReference type="ARBA" id="ARBA00049244"/>
    </source>
</evidence>
<dbReference type="GO" id="GO:0005634">
    <property type="term" value="C:nucleus"/>
    <property type="evidence" value="ECO:0007669"/>
    <property type="project" value="UniProtKB-SubCell"/>
</dbReference>
<keyword evidence="8" id="KW-0539">Nucleus</keyword>
<dbReference type="Gene3D" id="3.30.460.10">
    <property type="entry name" value="Beta Polymerase, domain 2"/>
    <property type="match status" value="1"/>
</dbReference>
<evidence type="ECO:0000256" key="7">
    <source>
        <dbReference type="PIRSR" id="PIRSR622312-50"/>
    </source>
</evidence>
<dbReference type="GO" id="GO:0046872">
    <property type="term" value="F:metal ion binding"/>
    <property type="evidence" value="ECO:0007669"/>
    <property type="project" value="UniProtKB-UniRule"/>
</dbReference>
<comment type="function">
    <text evidence="8">DNA polymerase that functions in several pathways of DNA repair. Involved in base excision repair (BER) responsible for repair of lesions that give rise to abasic (AP) sites in DNA. Also contributes to DNA double-strand break repair by non-homologous end joining and homologous recombination. Has both template-dependent and template-independent (terminal transferase) DNA polymerase activities. Has also a 5'-deoxyribose-5-phosphate lyase (dRP lyase) activity.</text>
</comment>
<dbReference type="Gene3D" id="1.10.150.20">
    <property type="entry name" value="5' to 3' exonuclease, C-terminal subdomain"/>
    <property type="match status" value="1"/>
</dbReference>
<keyword evidence="4 8" id="KW-0239">DNA-directed DNA polymerase</keyword>
<dbReference type="InterPro" id="IPR002054">
    <property type="entry name" value="DNA-dir_DNA_pol_X"/>
</dbReference>
<accession>A0A0H5R9M3</accession>
<keyword evidence="1 8" id="KW-0808">Transferase</keyword>
<organism evidence="11">
    <name type="scientific">Spongospora subterranea</name>
    <dbReference type="NCBI Taxonomy" id="70186"/>
    <lineage>
        <taxon>Eukaryota</taxon>
        <taxon>Sar</taxon>
        <taxon>Rhizaria</taxon>
        <taxon>Endomyxa</taxon>
        <taxon>Phytomyxea</taxon>
        <taxon>Plasmodiophorida</taxon>
        <taxon>Plasmodiophoridae</taxon>
        <taxon>Spongospora</taxon>
    </lineage>
</organism>